<reference evidence="4" key="1">
    <citation type="submission" date="2016-10" db="EMBL/GenBank/DDBJ databases">
        <authorList>
            <person name="Varghese N."/>
            <person name="Submissions S."/>
        </authorList>
    </citation>
    <scope>NUCLEOTIDE SEQUENCE [LARGE SCALE GENOMIC DNA]</scope>
    <source>
        <strain evidence="4">Nm44</strain>
    </source>
</reference>
<dbReference type="AlphaFoldDB" id="A0A1I4V7T5"/>
<evidence type="ECO:0000259" key="2">
    <source>
        <dbReference type="Pfam" id="PF05598"/>
    </source>
</evidence>
<dbReference type="Pfam" id="PF05598">
    <property type="entry name" value="DUF772"/>
    <property type="match status" value="1"/>
</dbReference>
<organism evidence="3 4">
    <name type="scientific">Nitrosomonas communis</name>
    <dbReference type="NCBI Taxonomy" id="44574"/>
    <lineage>
        <taxon>Bacteria</taxon>
        <taxon>Pseudomonadati</taxon>
        <taxon>Pseudomonadota</taxon>
        <taxon>Betaproteobacteria</taxon>
        <taxon>Nitrosomonadales</taxon>
        <taxon>Nitrosomonadaceae</taxon>
        <taxon>Nitrosomonas</taxon>
    </lineage>
</organism>
<gene>
    <name evidence="3" type="ORF">SAMN05421863_107713</name>
</gene>
<name>A0A1I4V7T5_9PROT</name>
<proteinExistence type="predicted"/>
<dbReference type="Proteomes" id="UP000183287">
    <property type="component" value="Unassembled WGS sequence"/>
</dbReference>
<dbReference type="InterPro" id="IPR008490">
    <property type="entry name" value="Transposase_InsH_N"/>
</dbReference>
<feature type="compositionally biased region" description="Basic residues" evidence="1">
    <location>
        <begin position="142"/>
        <end position="152"/>
    </location>
</feature>
<accession>A0A1I4V7T5</accession>
<sequence length="152" mass="17166">MQMSFGSIELAQRLRQDSVLMKIDTLIDWAKLRPGLRGLYKRELTNGGGQEPFDVLMMFKAILLGQWPREGKIGRGRMSSREVIKYGEIRHDDRKRAAHPHGRASRHVQSYARLACLDALSHPEQGLVPIASPAREVGLHNRDKKTKSPTAT</sequence>
<keyword evidence="4" id="KW-1185">Reference proteome</keyword>
<dbReference type="EMBL" id="FOUB01000077">
    <property type="protein sequence ID" value="SFM97215.1"/>
    <property type="molecule type" value="Genomic_DNA"/>
</dbReference>
<evidence type="ECO:0000313" key="3">
    <source>
        <dbReference type="EMBL" id="SFM97215.1"/>
    </source>
</evidence>
<evidence type="ECO:0000313" key="4">
    <source>
        <dbReference type="Proteomes" id="UP000183287"/>
    </source>
</evidence>
<feature type="domain" description="Transposase InsH N-terminal" evidence="2">
    <location>
        <begin position="10"/>
        <end position="67"/>
    </location>
</feature>
<evidence type="ECO:0000256" key="1">
    <source>
        <dbReference type="SAM" id="MobiDB-lite"/>
    </source>
</evidence>
<feature type="region of interest" description="Disordered" evidence="1">
    <location>
        <begin position="129"/>
        <end position="152"/>
    </location>
</feature>
<protein>
    <recommendedName>
        <fullName evidence="2">Transposase InsH N-terminal domain-containing protein</fullName>
    </recommendedName>
</protein>